<sequence>MNRFELLDNLVKFNLTIPTLKEELSKLDWDYCEEPFVVEPIDIRNVIQRYLAGDYSAAQLESWANLIECREDLELEELIDNIVYQLANPSLEGEITKDSCKEMIELFS</sequence>
<evidence type="ECO:0000313" key="2">
    <source>
        <dbReference type="Proteomes" id="UP001195963"/>
    </source>
</evidence>
<reference evidence="1 2" key="1">
    <citation type="submission" date="2021-07" db="EMBL/GenBank/DDBJ databases">
        <title>Shewanella sp. nov, isolated from SCS.</title>
        <authorList>
            <person name="Cao W.R."/>
        </authorList>
    </citation>
    <scope>NUCLEOTIDE SEQUENCE [LARGE SCALE GENOMIC DNA]</scope>
    <source>
        <strain evidence="1 2">NR704-98</strain>
    </source>
</reference>
<proteinExistence type="predicted"/>
<dbReference type="RefSeq" id="WP_220109822.1">
    <property type="nucleotide sequence ID" value="NZ_JAHZST010000007.1"/>
</dbReference>
<dbReference type="EMBL" id="JAHZST010000007">
    <property type="protein sequence ID" value="MBW8184293.1"/>
    <property type="molecule type" value="Genomic_DNA"/>
</dbReference>
<dbReference type="Proteomes" id="UP001195963">
    <property type="component" value="Unassembled WGS sequence"/>
</dbReference>
<gene>
    <name evidence="1" type="ORF">K0625_11455</name>
</gene>
<organism evidence="1 2">
    <name type="scientific">Shewanella nanhaiensis</name>
    <dbReference type="NCBI Taxonomy" id="2864872"/>
    <lineage>
        <taxon>Bacteria</taxon>
        <taxon>Pseudomonadati</taxon>
        <taxon>Pseudomonadota</taxon>
        <taxon>Gammaproteobacteria</taxon>
        <taxon>Alteromonadales</taxon>
        <taxon>Shewanellaceae</taxon>
        <taxon>Shewanella</taxon>
    </lineage>
</organism>
<accession>A0ABS7E3R4</accession>
<evidence type="ECO:0000313" key="1">
    <source>
        <dbReference type="EMBL" id="MBW8184293.1"/>
    </source>
</evidence>
<comment type="caution">
    <text evidence="1">The sequence shown here is derived from an EMBL/GenBank/DDBJ whole genome shotgun (WGS) entry which is preliminary data.</text>
</comment>
<name>A0ABS7E3R4_9GAMM</name>
<protein>
    <submittedName>
        <fullName evidence="1">Uncharacterized protein</fullName>
    </submittedName>
</protein>
<keyword evidence="2" id="KW-1185">Reference proteome</keyword>